<dbReference type="InterPro" id="IPR051159">
    <property type="entry name" value="Hexapeptide_acetyltransf"/>
</dbReference>
<dbReference type="EMBL" id="FOZL01000001">
    <property type="protein sequence ID" value="SFS07827.1"/>
    <property type="molecule type" value="Genomic_DNA"/>
</dbReference>
<name>A0A1I6LWI3_9BACT</name>
<dbReference type="Proteomes" id="UP000199024">
    <property type="component" value="Unassembled WGS sequence"/>
</dbReference>
<reference evidence="5 6" key="1">
    <citation type="submission" date="2016-10" db="EMBL/GenBank/DDBJ databases">
        <authorList>
            <person name="de Groot N.N."/>
        </authorList>
    </citation>
    <scope>NUCLEOTIDE SEQUENCE [LARGE SCALE GENOMIC DNA]</scope>
    <source>
        <strain evidence="5 6">DSM 21001</strain>
    </source>
</reference>
<dbReference type="PANTHER" id="PTHR23416">
    <property type="entry name" value="SIALIC ACID SYNTHASE-RELATED"/>
    <property type="match status" value="1"/>
</dbReference>
<dbReference type="CDD" id="cd04647">
    <property type="entry name" value="LbH_MAT_like"/>
    <property type="match status" value="1"/>
</dbReference>
<evidence type="ECO:0000313" key="5">
    <source>
        <dbReference type="EMBL" id="SFS07827.1"/>
    </source>
</evidence>
<dbReference type="PROSITE" id="PS00101">
    <property type="entry name" value="HEXAPEP_TRANSFERASES"/>
    <property type="match status" value="1"/>
</dbReference>
<dbReference type="AlphaFoldDB" id="A0A1I6LWI3"/>
<keyword evidence="3" id="KW-0677">Repeat</keyword>
<keyword evidence="2 5" id="KW-0808">Transferase</keyword>
<dbReference type="GO" id="GO:0008374">
    <property type="term" value="F:O-acyltransferase activity"/>
    <property type="evidence" value="ECO:0007669"/>
    <property type="project" value="TreeGrafter"/>
</dbReference>
<proteinExistence type="inferred from homology"/>
<dbReference type="OrthoDB" id="9801697at2"/>
<dbReference type="PANTHER" id="PTHR23416:SF23">
    <property type="entry name" value="ACETYLTRANSFERASE C18B11.09C-RELATED"/>
    <property type="match status" value="1"/>
</dbReference>
<dbReference type="Pfam" id="PF00132">
    <property type="entry name" value="Hexapep"/>
    <property type="match status" value="1"/>
</dbReference>
<dbReference type="STRING" id="474950.SAMN05421771_1395"/>
<dbReference type="InterPro" id="IPR011004">
    <property type="entry name" value="Trimer_LpxA-like_sf"/>
</dbReference>
<evidence type="ECO:0000313" key="6">
    <source>
        <dbReference type="Proteomes" id="UP000199024"/>
    </source>
</evidence>
<dbReference type="InterPro" id="IPR018357">
    <property type="entry name" value="Hexapep_transf_CS"/>
</dbReference>
<evidence type="ECO:0000256" key="1">
    <source>
        <dbReference type="ARBA" id="ARBA00007274"/>
    </source>
</evidence>
<dbReference type="InterPro" id="IPR001451">
    <property type="entry name" value="Hexapep"/>
</dbReference>
<evidence type="ECO:0000256" key="4">
    <source>
        <dbReference type="ARBA" id="ARBA00023315"/>
    </source>
</evidence>
<gene>
    <name evidence="5" type="ORF">SAMN05421771_1395</name>
</gene>
<organism evidence="5 6">
    <name type="scientific">Granulicella pectinivorans</name>
    <dbReference type="NCBI Taxonomy" id="474950"/>
    <lineage>
        <taxon>Bacteria</taxon>
        <taxon>Pseudomonadati</taxon>
        <taxon>Acidobacteriota</taxon>
        <taxon>Terriglobia</taxon>
        <taxon>Terriglobales</taxon>
        <taxon>Acidobacteriaceae</taxon>
        <taxon>Granulicella</taxon>
    </lineage>
</organism>
<sequence>MSLLKAFFRYLAENHDVCSGIYRRMCHPWSGEYTEYLRRFGGFHSMGENVSIRKTTVFLDPAYVKIGNNVQFSTCTLIGHGGEIAMLNRAYGCSLECVGKIDIRDNVFIGYGAMILPGVTIGPNAIVAAGAVVHEDVPPGSIVGGVPARVIGSVDDYVARLQARTDALPWHAIIERRASSFDPNVEEELVRQRVAYFYGEQLPRTGIAVDPDALVLP</sequence>
<evidence type="ECO:0000256" key="2">
    <source>
        <dbReference type="ARBA" id="ARBA00022679"/>
    </source>
</evidence>
<keyword evidence="4" id="KW-0012">Acyltransferase</keyword>
<evidence type="ECO:0000256" key="3">
    <source>
        <dbReference type="ARBA" id="ARBA00022737"/>
    </source>
</evidence>
<protein>
    <submittedName>
        <fullName evidence="5">Transferase hexapeptide (Six repeat-containing protein)</fullName>
    </submittedName>
</protein>
<dbReference type="SUPFAM" id="SSF51161">
    <property type="entry name" value="Trimeric LpxA-like enzymes"/>
    <property type="match status" value="1"/>
</dbReference>
<comment type="similarity">
    <text evidence="1">Belongs to the transferase hexapeptide repeat family.</text>
</comment>
<accession>A0A1I6LWI3</accession>
<dbReference type="RefSeq" id="WP_089837856.1">
    <property type="nucleotide sequence ID" value="NZ_FOZL01000001.1"/>
</dbReference>
<dbReference type="Gene3D" id="2.160.10.10">
    <property type="entry name" value="Hexapeptide repeat proteins"/>
    <property type="match status" value="1"/>
</dbReference>
<keyword evidence="6" id="KW-1185">Reference proteome</keyword>